<evidence type="ECO:0000313" key="2">
    <source>
        <dbReference type="EMBL" id="QCD45892.1"/>
    </source>
</evidence>
<feature type="transmembrane region" description="Helical" evidence="1">
    <location>
        <begin position="37"/>
        <end position="59"/>
    </location>
</feature>
<feature type="transmembrane region" description="Helical" evidence="1">
    <location>
        <begin position="6"/>
        <end position="25"/>
    </location>
</feature>
<dbReference type="RefSeq" id="WP_004319757.1">
    <property type="nucleotide sequence ID" value="NZ_CP012543.1"/>
</dbReference>
<dbReference type="EMBL" id="CP012543">
    <property type="protein sequence ID" value="QCD45892.1"/>
    <property type="molecule type" value="Genomic_DNA"/>
</dbReference>
<keyword evidence="1" id="KW-0472">Membrane</keyword>
<accession>A0A6G5QJV6</accession>
<keyword evidence="1" id="KW-1133">Transmembrane helix</keyword>
<gene>
    <name evidence="2" type="ORF">CRECT_0191</name>
</gene>
<dbReference type="Proteomes" id="UP000502377">
    <property type="component" value="Chromosome"/>
</dbReference>
<name>A0A6G5QJV6_CAMRE</name>
<evidence type="ECO:0000313" key="3">
    <source>
        <dbReference type="Proteomes" id="UP000502377"/>
    </source>
</evidence>
<sequence length="272" mass="31775">MGMIILLFYVIPYMAVSAIVMVITVKYTNKIWIRGIVAAALFLIPTYDIIITNILGVYYCATVPKAFIKETVEYPESIYFEDNVFNGFNEQDIENMMNNYLDGIHLKTLALNLPDGNVAIYHYEKNQDEYDKIVKEVKQELGDKTSHYDDIRARIIKIIDSNKIITTKDKMPKMNYAVLYDKVNLNRFASKYFHSDTMRIIDNKTNETIAFQQRYFMFKRLTDYSAGGYSGKYICDDKRISLVMNTFPKMDLNIGYVLLNFDARFKNYFKGE</sequence>
<reference evidence="2 3" key="1">
    <citation type="submission" date="2016-07" db="EMBL/GenBank/DDBJ databases">
        <title>Comparative genomics of the Campylobacter concisus group.</title>
        <authorList>
            <person name="Miller W.G."/>
            <person name="Yee E."/>
            <person name="Chapman M.H."/>
            <person name="Huynh S."/>
            <person name="Bono J.L."/>
            <person name="On S.L.W."/>
            <person name="StLeger J."/>
            <person name="Foster G."/>
            <person name="Parker C.T."/>
        </authorList>
    </citation>
    <scope>NUCLEOTIDE SEQUENCE [LARGE SCALE GENOMIC DNA]</scope>
    <source>
        <strain evidence="2 3">ATCC 33238</strain>
    </source>
</reference>
<dbReference type="KEGG" id="crx:CRECT_0191"/>
<protein>
    <submittedName>
        <fullName evidence="2">Putative membrane protein</fullName>
    </submittedName>
</protein>
<evidence type="ECO:0000256" key="1">
    <source>
        <dbReference type="SAM" id="Phobius"/>
    </source>
</evidence>
<dbReference type="AlphaFoldDB" id="A0A6G5QJV6"/>
<keyword evidence="1" id="KW-0812">Transmembrane</keyword>
<proteinExistence type="predicted"/>
<organism evidence="2 3">
    <name type="scientific">Campylobacter rectus</name>
    <name type="common">Wolinella recta</name>
    <dbReference type="NCBI Taxonomy" id="203"/>
    <lineage>
        <taxon>Bacteria</taxon>
        <taxon>Pseudomonadati</taxon>
        <taxon>Campylobacterota</taxon>
        <taxon>Epsilonproteobacteria</taxon>
        <taxon>Campylobacterales</taxon>
        <taxon>Campylobacteraceae</taxon>
        <taxon>Campylobacter</taxon>
    </lineage>
</organism>